<keyword evidence="3" id="KW-1185">Reference proteome</keyword>
<dbReference type="Proteomes" id="UP001634394">
    <property type="component" value="Unassembled WGS sequence"/>
</dbReference>
<dbReference type="EMBL" id="JBJQND010000017">
    <property type="protein sequence ID" value="KAL3842044.1"/>
    <property type="molecule type" value="Genomic_DNA"/>
</dbReference>
<protein>
    <submittedName>
        <fullName evidence="2">Uncharacterized protein</fullName>
    </submittedName>
</protein>
<evidence type="ECO:0000256" key="1">
    <source>
        <dbReference type="SAM" id="MobiDB-lite"/>
    </source>
</evidence>
<sequence>PNIDLISLDLWNSDRLTPATTIHTINIQVKSPGLESTGDNEHKNIQVEPSGIGSTGDNTDKNMQVKPPGL</sequence>
<reference evidence="2 3" key="1">
    <citation type="submission" date="2024-11" db="EMBL/GenBank/DDBJ databases">
        <title>Chromosome-level genome assembly of the freshwater bivalve Anodonta woodiana.</title>
        <authorList>
            <person name="Chen X."/>
        </authorList>
    </citation>
    <scope>NUCLEOTIDE SEQUENCE [LARGE SCALE GENOMIC DNA]</scope>
    <source>
        <strain evidence="2">MN2024</strain>
        <tissue evidence="2">Gills</tissue>
    </source>
</reference>
<dbReference type="AlphaFoldDB" id="A0ABD3TY08"/>
<accession>A0ABD3TY08</accession>
<feature type="non-terminal residue" evidence="2">
    <location>
        <position position="1"/>
    </location>
</feature>
<evidence type="ECO:0000313" key="3">
    <source>
        <dbReference type="Proteomes" id="UP001634394"/>
    </source>
</evidence>
<feature type="region of interest" description="Disordered" evidence="1">
    <location>
        <begin position="33"/>
        <end position="70"/>
    </location>
</feature>
<evidence type="ECO:0000313" key="2">
    <source>
        <dbReference type="EMBL" id="KAL3842044.1"/>
    </source>
</evidence>
<name>A0ABD3TY08_SINWO</name>
<gene>
    <name evidence="2" type="ORF">ACJMK2_020109</name>
</gene>
<comment type="caution">
    <text evidence="2">The sequence shown here is derived from an EMBL/GenBank/DDBJ whole genome shotgun (WGS) entry which is preliminary data.</text>
</comment>
<organism evidence="2 3">
    <name type="scientific">Sinanodonta woodiana</name>
    <name type="common">Chinese pond mussel</name>
    <name type="synonym">Anodonta woodiana</name>
    <dbReference type="NCBI Taxonomy" id="1069815"/>
    <lineage>
        <taxon>Eukaryota</taxon>
        <taxon>Metazoa</taxon>
        <taxon>Spiralia</taxon>
        <taxon>Lophotrochozoa</taxon>
        <taxon>Mollusca</taxon>
        <taxon>Bivalvia</taxon>
        <taxon>Autobranchia</taxon>
        <taxon>Heteroconchia</taxon>
        <taxon>Palaeoheterodonta</taxon>
        <taxon>Unionida</taxon>
        <taxon>Unionoidea</taxon>
        <taxon>Unionidae</taxon>
        <taxon>Unioninae</taxon>
        <taxon>Sinanodonta</taxon>
    </lineage>
</organism>
<proteinExistence type="predicted"/>